<dbReference type="eggNOG" id="KOG2730">
    <property type="taxonomic scope" value="Eukaryota"/>
</dbReference>
<dbReference type="Pfam" id="PF09445">
    <property type="entry name" value="Methyltransf_15"/>
    <property type="match status" value="1"/>
</dbReference>
<comment type="catalytic activity">
    <reaction evidence="3">
        <text>a 5'-end (N(2),N(7)-dimethyl 5'-triphosphoguanosine)-ribonucleoside in snoRNA + S-adenosyl-L-methionine = a 5'-end (N(2),N(2),N(7)-trimethyl 5'-triphosphoguanosine)-ribonucleoside in snoRNA + S-adenosyl-L-homocysteine + H(+)</text>
        <dbReference type="Rhea" id="RHEA:78507"/>
        <dbReference type="Rhea" id="RHEA-COMP:19088"/>
        <dbReference type="Rhea" id="RHEA-COMP:19090"/>
        <dbReference type="ChEBI" id="CHEBI:15378"/>
        <dbReference type="ChEBI" id="CHEBI:57856"/>
        <dbReference type="ChEBI" id="CHEBI:59789"/>
        <dbReference type="ChEBI" id="CHEBI:167623"/>
        <dbReference type="ChEBI" id="CHEBI:172880"/>
    </reaction>
    <physiologicalReaction direction="left-to-right" evidence="3">
        <dbReference type="Rhea" id="RHEA:78508"/>
    </physiologicalReaction>
</comment>
<evidence type="ECO:0000256" key="6">
    <source>
        <dbReference type="ARBA" id="ARBA00049075"/>
    </source>
</evidence>
<comment type="catalytic activity">
    <reaction evidence="6">
        <text>a 5'-end (N(7)-methyl 5'-triphosphoguanosine)-ribonucleoside in snRNA + S-adenosyl-L-methionine = a 5'-end (N(2),N(7)-dimethyl 5'-triphosphoguanosine)-ribonucleoside in snRNA + S-adenosyl-L-homocysteine + H(+)</text>
        <dbReference type="Rhea" id="RHEA:78471"/>
        <dbReference type="Rhea" id="RHEA-COMP:19085"/>
        <dbReference type="Rhea" id="RHEA-COMP:19087"/>
        <dbReference type="ChEBI" id="CHEBI:15378"/>
        <dbReference type="ChEBI" id="CHEBI:57856"/>
        <dbReference type="ChEBI" id="CHEBI:59789"/>
        <dbReference type="ChEBI" id="CHEBI:156461"/>
        <dbReference type="ChEBI" id="CHEBI:172880"/>
    </reaction>
    <physiologicalReaction direction="left-to-right" evidence="6">
        <dbReference type="Rhea" id="RHEA:78472"/>
    </physiologicalReaction>
</comment>
<dbReference type="Proteomes" id="UP000001744">
    <property type="component" value="Unassembled WGS sequence"/>
</dbReference>
<dbReference type="GO" id="GO:0005634">
    <property type="term" value="C:nucleus"/>
    <property type="evidence" value="ECO:0000318"/>
    <property type="project" value="GO_Central"/>
</dbReference>
<dbReference type="PANTHER" id="PTHR14741:SF32">
    <property type="entry name" value="TRIMETHYLGUANOSINE SYNTHASE"/>
    <property type="match status" value="1"/>
</dbReference>
<evidence type="ECO:0000313" key="10">
    <source>
        <dbReference type="Proteomes" id="UP000001744"/>
    </source>
</evidence>
<evidence type="ECO:0000256" key="2">
    <source>
        <dbReference type="ARBA" id="ARBA00025783"/>
    </source>
</evidence>
<dbReference type="STRING" id="402676.B6K5D1"/>
<dbReference type="PANTHER" id="PTHR14741">
    <property type="entry name" value="S-ADENOSYLMETHIONINE-DEPENDENT METHYLTRANSFERASE RELATED"/>
    <property type="match status" value="1"/>
</dbReference>
<dbReference type="InterPro" id="IPR019012">
    <property type="entry name" value="RNA_cap_Gua-N2-MeTrfase"/>
</dbReference>
<gene>
    <name evidence="9" type="primary">tgs1</name>
    <name evidence="8" type="ORF">SJAG_03901</name>
</gene>
<comment type="catalytic activity">
    <reaction evidence="5">
        <text>a 5'-end (N(2),N(7)-dimethyl 5'-triphosphoguanosine)-ribonucleoside in snRNA + S-adenosyl-L-methionine = a 5'-end (N(2),N(2),N(7)-trimethyl 5'-triphosphoguanosine)-ribonucleoside in snRNA + S-adenosyl-L-homocysteine + H(+)</text>
        <dbReference type="Rhea" id="RHEA:78479"/>
        <dbReference type="Rhea" id="RHEA-COMP:19087"/>
        <dbReference type="Rhea" id="RHEA-COMP:19089"/>
        <dbReference type="ChEBI" id="CHEBI:15378"/>
        <dbReference type="ChEBI" id="CHEBI:57856"/>
        <dbReference type="ChEBI" id="CHEBI:59789"/>
        <dbReference type="ChEBI" id="CHEBI:167623"/>
        <dbReference type="ChEBI" id="CHEBI:172880"/>
    </reaction>
    <physiologicalReaction direction="left-to-right" evidence="5">
        <dbReference type="Rhea" id="RHEA:78480"/>
    </physiologicalReaction>
</comment>
<dbReference type="RefSeq" id="XP_002175028.1">
    <property type="nucleotide sequence ID" value="XM_002174992.2"/>
</dbReference>
<evidence type="ECO:0000313" key="8">
    <source>
        <dbReference type="EMBL" id="EEB08735.1"/>
    </source>
</evidence>
<keyword evidence="10" id="KW-1185">Reference proteome</keyword>
<comment type="catalytic activity">
    <reaction evidence="4">
        <text>a 5'-end (N(7)-methyl 5'-triphosphoguanosine)-ribonucleoside in snoRNA + S-adenosyl-L-methionine = a 5'-end (N(2),N(7)-dimethyl 5'-triphosphoguanosine)-ribonucleoside in snoRNA + S-adenosyl-L-homocysteine + H(+)</text>
        <dbReference type="Rhea" id="RHEA:78475"/>
        <dbReference type="Rhea" id="RHEA-COMP:19086"/>
        <dbReference type="Rhea" id="RHEA-COMP:19088"/>
        <dbReference type="ChEBI" id="CHEBI:15378"/>
        <dbReference type="ChEBI" id="CHEBI:57856"/>
        <dbReference type="ChEBI" id="CHEBI:59789"/>
        <dbReference type="ChEBI" id="CHEBI:156461"/>
        <dbReference type="ChEBI" id="CHEBI:172880"/>
    </reaction>
    <physiologicalReaction direction="left-to-right" evidence="4">
        <dbReference type="Rhea" id="RHEA:78476"/>
    </physiologicalReaction>
</comment>
<keyword evidence="8" id="KW-0489">Methyltransferase</keyword>
<proteinExistence type="inferred from homology"/>
<dbReference type="VEuPathDB" id="FungiDB:SJAG_03901"/>
<dbReference type="InterPro" id="IPR029063">
    <property type="entry name" value="SAM-dependent_MTases_sf"/>
</dbReference>
<evidence type="ECO:0000256" key="3">
    <source>
        <dbReference type="ARBA" id="ARBA00047418"/>
    </source>
</evidence>
<dbReference type="OMA" id="KALCIYY"/>
<dbReference type="OrthoDB" id="194443at2759"/>
<dbReference type="GO" id="GO:0015030">
    <property type="term" value="C:Cajal body"/>
    <property type="evidence" value="ECO:0007669"/>
    <property type="project" value="EnsemblFungi"/>
</dbReference>
<dbReference type="CDD" id="cd02440">
    <property type="entry name" value="AdoMet_MTases"/>
    <property type="match status" value="1"/>
</dbReference>
<evidence type="ECO:0000256" key="5">
    <source>
        <dbReference type="ARBA" id="ARBA00048763"/>
    </source>
</evidence>
<evidence type="ECO:0000256" key="4">
    <source>
        <dbReference type="ARBA" id="ARBA00048740"/>
    </source>
</evidence>
<sequence>MSTTTLKRKSVYNVDDTDETVLNHDILAQRIIQEPVPKGLQKYWNGRYRLFSRFDEGIWLDYQSWYSVTPESTANRIAEDIIKKYQPDVVIDAFSGCGGNTIQFAKRAYVIGLEIDPVKIAFARHNLDVYNVDQSRVIFMQGDVLDSLQSLKFPAQMRVVVFMSPPWGGPSYSQKDAYSLSDLTPYPFEALYKQALKITPFVAAFLPKHTDLYELADYGDLTNRVHIQHFAHNGVPRTMCCYFNSPLLPNDANIE</sequence>
<dbReference type="GeneID" id="7050538"/>
<keyword evidence="8" id="KW-0808">Transferase</keyword>
<dbReference type="GO" id="GO:0036261">
    <property type="term" value="P:7-methylguanosine cap hypermethylation"/>
    <property type="evidence" value="ECO:0000318"/>
    <property type="project" value="GO_Central"/>
</dbReference>
<dbReference type="SUPFAM" id="SSF53335">
    <property type="entry name" value="S-adenosyl-L-methionine-dependent methyltransferases"/>
    <property type="match status" value="1"/>
</dbReference>
<accession>B6K5D1</accession>
<dbReference type="Gene3D" id="3.40.50.150">
    <property type="entry name" value="Vaccinia Virus protein VP39"/>
    <property type="match status" value="1"/>
</dbReference>
<protein>
    <recommendedName>
        <fullName evidence="1">Trimethylguanosine synthase</fullName>
    </recommendedName>
    <alternativeName>
        <fullName evidence="7">Cap-specific guanine-N(2) methyltransferase</fullName>
    </alternativeName>
</protein>
<evidence type="ECO:0000256" key="1">
    <source>
        <dbReference type="ARBA" id="ARBA00018517"/>
    </source>
</evidence>
<dbReference type="HOGENOM" id="CLU_029658_0_1_1"/>
<dbReference type="GO" id="GO:0071164">
    <property type="term" value="F:RNA cap trimethylguanosine synthase activity"/>
    <property type="evidence" value="ECO:0000318"/>
    <property type="project" value="GO_Central"/>
</dbReference>
<evidence type="ECO:0000313" key="9">
    <source>
        <dbReference type="JaponicusDB" id="SJAG_03901"/>
    </source>
</evidence>
<organism evidence="8 10">
    <name type="scientific">Schizosaccharomyces japonicus (strain yFS275 / FY16936)</name>
    <name type="common">Fission yeast</name>
    <dbReference type="NCBI Taxonomy" id="402676"/>
    <lineage>
        <taxon>Eukaryota</taxon>
        <taxon>Fungi</taxon>
        <taxon>Dikarya</taxon>
        <taxon>Ascomycota</taxon>
        <taxon>Taphrinomycotina</taxon>
        <taxon>Schizosaccharomycetes</taxon>
        <taxon>Schizosaccharomycetales</taxon>
        <taxon>Schizosaccharomycetaceae</taxon>
        <taxon>Schizosaccharomyces</taxon>
    </lineage>
</organism>
<evidence type="ECO:0000256" key="7">
    <source>
        <dbReference type="ARBA" id="ARBA00049790"/>
    </source>
</evidence>
<dbReference type="EMBL" id="KE651167">
    <property type="protein sequence ID" value="EEB08735.1"/>
    <property type="molecule type" value="Genomic_DNA"/>
</dbReference>
<reference evidence="8 10" key="1">
    <citation type="journal article" date="2011" name="Science">
        <title>Comparative functional genomics of the fission yeasts.</title>
        <authorList>
            <person name="Rhind N."/>
            <person name="Chen Z."/>
            <person name="Yassour M."/>
            <person name="Thompson D.A."/>
            <person name="Haas B.J."/>
            <person name="Habib N."/>
            <person name="Wapinski I."/>
            <person name="Roy S."/>
            <person name="Lin M.F."/>
            <person name="Heiman D.I."/>
            <person name="Young S.K."/>
            <person name="Furuya K."/>
            <person name="Guo Y."/>
            <person name="Pidoux A."/>
            <person name="Chen H.M."/>
            <person name="Robbertse B."/>
            <person name="Goldberg J.M."/>
            <person name="Aoki K."/>
            <person name="Bayne E.H."/>
            <person name="Berlin A.M."/>
            <person name="Desjardins C.A."/>
            <person name="Dobbs E."/>
            <person name="Dukaj L."/>
            <person name="Fan L."/>
            <person name="FitzGerald M.G."/>
            <person name="French C."/>
            <person name="Gujja S."/>
            <person name="Hansen K."/>
            <person name="Keifenheim D."/>
            <person name="Levin J.Z."/>
            <person name="Mosher R.A."/>
            <person name="Mueller C.A."/>
            <person name="Pfiffner J."/>
            <person name="Priest M."/>
            <person name="Russ C."/>
            <person name="Smialowska A."/>
            <person name="Swoboda P."/>
            <person name="Sykes S.M."/>
            <person name="Vaughn M."/>
            <person name="Vengrova S."/>
            <person name="Yoder R."/>
            <person name="Zeng Q."/>
            <person name="Allshire R."/>
            <person name="Baulcombe D."/>
            <person name="Birren B.W."/>
            <person name="Brown W."/>
            <person name="Ekwall K."/>
            <person name="Kellis M."/>
            <person name="Leatherwood J."/>
            <person name="Levin H."/>
            <person name="Margalit H."/>
            <person name="Martienssen R."/>
            <person name="Nieduszynski C.A."/>
            <person name="Spatafora J.W."/>
            <person name="Friedman N."/>
            <person name="Dalgaard J.Z."/>
            <person name="Baumann P."/>
            <person name="Niki H."/>
            <person name="Regev A."/>
            <person name="Nusbaum C."/>
        </authorList>
    </citation>
    <scope>NUCLEOTIDE SEQUENCE [LARGE SCALE GENOMIC DNA]</scope>
    <source>
        <strain evidence="10">yFS275 / FY16936</strain>
    </source>
</reference>
<name>B6K5D1_SCHJY</name>
<dbReference type="JaponicusDB" id="SJAG_03901">
    <property type="gene designation" value="tgs1"/>
</dbReference>
<comment type="similarity">
    <text evidence="2">Belongs to the methyltransferase superfamily. Trimethylguanosine synthase family.</text>
</comment>
<dbReference type="AlphaFoldDB" id="B6K5D1"/>